<gene>
    <name evidence="7" type="primary">murE</name>
    <name evidence="12" type="ORF">KDB89_09530</name>
</gene>
<evidence type="ECO:0000256" key="8">
    <source>
        <dbReference type="RuleBase" id="RU004135"/>
    </source>
</evidence>
<keyword evidence="7" id="KW-0460">Magnesium</keyword>
<feature type="domain" description="Mur ligase N-terminal catalytic" evidence="9">
    <location>
        <begin position="34"/>
        <end position="107"/>
    </location>
</feature>
<dbReference type="GO" id="GO:0008765">
    <property type="term" value="F:UDP-N-acetylmuramoylalanyl-D-glutamate-2,6-diaminopimelate ligase activity"/>
    <property type="evidence" value="ECO:0007669"/>
    <property type="project" value="UniProtKB-EC"/>
</dbReference>
<organism evidence="12 13">
    <name type="scientific">Tessaracoccus palaemonis</name>
    <dbReference type="NCBI Taxonomy" id="2829499"/>
    <lineage>
        <taxon>Bacteria</taxon>
        <taxon>Bacillati</taxon>
        <taxon>Actinomycetota</taxon>
        <taxon>Actinomycetes</taxon>
        <taxon>Propionibacteriales</taxon>
        <taxon>Propionibacteriaceae</taxon>
        <taxon>Tessaracoccus</taxon>
    </lineage>
</organism>
<evidence type="ECO:0000259" key="10">
    <source>
        <dbReference type="Pfam" id="PF02875"/>
    </source>
</evidence>
<comment type="function">
    <text evidence="7">Catalyzes the addition of meso-diaminopimelic acid to the nucleotide precursor UDP-N-acetylmuramoyl-L-alanyl-D-glutamate (UMAG) in the biosynthesis of bacterial cell-wall peptidoglycan.</text>
</comment>
<dbReference type="InterPro" id="IPR013221">
    <property type="entry name" value="Mur_ligase_cen"/>
</dbReference>
<evidence type="ECO:0000256" key="5">
    <source>
        <dbReference type="ARBA" id="ARBA00023306"/>
    </source>
</evidence>
<feature type="domain" description="Mur ligase central" evidence="11">
    <location>
        <begin position="122"/>
        <end position="328"/>
    </location>
</feature>
<feature type="binding site" evidence="7">
    <location>
        <position position="398"/>
    </location>
    <ligand>
        <name>meso-2,6-diaminopimelate</name>
        <dbReference type="ChEBI" id="CHEBI:57791"/>
    </ligand>
</feature>
<dbReference type="EC" id="6.3.2.13" evidence="7"/>
<evidence type="ECO:0000259" key="11">
    <source>
        <dbReference type="Pfam" id="PF08245"/>
    </source>
</evidence>
<sequence>MDSLLRPTSLRRAPLSSLTDGLGLLGDTSAAADVTGITQDSRSVRPGWLYVGLPGTRVHGASFAEQAAAAGAAGIITDADGEALAREAGLPVLVAADVRHAMAVISARVFGEPAESMTMLGVTGTNGKTTTVALLQAGLARAGQLAGTIGTIGFRLGVDEIRSSRSTVTTPESPDLQALLAVMAEGGADAVALEVSSHALALSRADGIVFDAVGFLNLGRDHLDFHHSLEEYFEAKARLFEPGRARVSVIWVDDPRGAELAARVRAHGASRLVTVGSGGDVDYLLTGYRDLGSLAGAATVTRDGEPLELRLSLPGRYNMIDAAVALAMLEAVGVPTATAVEGLGAAQVPGRMQRVDLGEGAPLVVVDFAHTPQAVGAAVESLAVEGDVITVIGCGGDRDAAKRPEMGAAAARGSALTIITDDNPRTEDPAVIRAQTLEGARAVPGAHVLEVPGRRAAIAEALRRARPGSVVAILGKGHERGQILADATVDFDDVEEAAEQWRRLGEEGTPHACDNRG</sequence>
<dbReference type="InterPro" id="IPR004101">
    <property type="entry name" value="Mur_ligase_C"/>
</dbReference>
<dbReference type="EMBL" id="CP079216">
    <property type="protein sequence ID" value="QXT62021.1"/>
    <property type="molecule type" value="Genomic_DNA"/>
</dbReference>
<feature type="domain" description="Mur ligase C-terminal" evidence="10">
    <location>
        <begin position="350"/>
        <end position="477"/>
    </location>
</feature>
<dbReference type="PANTHER" id="PTHR23135">
    <property type="entry name" value="MUR LIGASE FAMILY MEMBER"/>
    <property type="match status" value="1"/>
</dbReference>
<evidence type="ECO:0000256" key="6">
    <source>
        <dbReference type="ARBA" id="ARBA00023316"/>
    </source>
</evidence>
<feature type="binding site" evidence="7">
    <location>
        <position position="475"/>
    </location>
    <ligand>
        <name>meso-2,6-diaminopimelate</name>
        <dbReference type="ChEBI" id="CHEBI:57791"/>
    </ligand>
</feature>
<dbReference type="Pfam" id="PF02875">
    <property type="entry name" value="Mur_ligase_C"/>
    <property type="match status" value="1"/>
</dbReference>
<keyword evidence="7" id="KW-0963">Cytoplasm</keyword>
<feature type="binding site" evidence="7">
    <location>
        <position position="41"/>
    </location>
    <ligand>
        <name>UDP-N-acetyl-alpha-D-muramoyl-L-alanyl-D-glutamate</name>
        <dbReference type="ChEBI" id="CHEBI:83900"/>
    </ligand>
</feature>
<keyword evidence="6 7" id="KW-0961">Cell wall biogenesis/degradation</keyword>
<feature type="binding site" evidence="7">
    <location>
        <begin position="422"/>
        <end position="425"/>
    </location>
    <ligand>
        <name>meso-2,6-diaminopimelate</name>
        <dbReference type="ChEBI" id="CHEBI:57791"/>
    </ligand>
</feature>
<feature type="binding site" evidence="7">
    <location>
        <position position="196"/>
    </location>
    <ligand>
        <name>UDP-N-acetyl-alpha-D-muramoyl-L-alanyl-D-glutamate</name>
        <dbReference type="ChEBI" id="CHEBI:83900"/>
    </ligand>
</feature>
<dbReference type="RefSeq" id="WP_219080516.1">
    <property type="nucleotide sequence ID" value="NZ_CP079216.1"/>
</dbReference>
<evidence type="ECO:0000313" key="13">
    <source>
        <dbReference type="Proteomes" id="UP000824504"/>
    </source>
</evidence>
<name>A0ABX8SFB4_9ACTN</name>
<dbReference type="NCBIfam" id="NF001124">
    <property type="entry name" value="PRK00139.1-2"/>
    <property type="match status" value="1"/>
</dbReference>
<dbReference type="Proteomes" id="UP000824504">
    <property type="component" value="Chromosome"/>
</dbReference>
<evidence type="ECO:0000256" key="1">
    <source>
        <dbReference type="ARBA" id="ARBA00005898"/>
    </source>
</evidence>
<evidence type="ECO:0000259" key="9">
    <source>
        <dbReference type="Pfam" id="PF01225"/>
    </source>
</evidence>
<feature type="short sequence motif" description="Meso-diaminopimelate recognition motif" evidence="7">
    <location>
        <begin position="422"/>
        <end position="425"/>
    </location>
</feature>
<evidence type="ECO:0000256" key="7">
    <source>
        <dbReference type="HAMAP-Rule" id="MF_00208"/>
    </source>
</evidence>
<dbReference type="HAMAP" id="MF_00208">
    <property type="entry name" value="MurE"/>
    <property type="match status" value="1"/>
</dbReference>
<keyword evidence="7" id="KW-0547">Nucleotide-binding</keyword>
<comment type="PTM">
    <text evidence="7">Carboxylation is probably crucial for Mg(2+) binding and, consequently, for the gamma-phosphate positioning of ATP.</text>
</comment>
<feature type="binding site" evidence="7">
    <location>
        <begin position="124"/>
        <end position="130"/>
    </location>
    <ligand>
        <name>ATP</name>
        <dbReference type="ChEBI" id="CHEBI:30616"/>
    </ligand>
</feature>
<feature type="binding site" evidence="7">
    <location>
        <position position="479"/>
    </location>
    <ligand>
        <name>meso-2,6-diaminopimelate</name>
        <dbReference type="ChEBI" id="CHEBI:57791"/>
    </ligand>
</feature>
<dbReference type="NCBIfam" id="TIGR01085">
    <property type="entry name" value="murE"/>
    <property type="match status" value="1"/>
</dbReference>
<keyword evidence="7" id="KW-0067">ATP-binding</keyword>
<keyword evidence="3 7" id="KW-0133">Cell shape</keyword>
<protein>
    <recommendedName>
        <fullName evidence="7">UDP-N-acetylmuramoyl-L-alanyl-D-glutamate--2,6-diaminopimelate ligase</fullName>
        <ecNumber evidence="7">6.3.2.13</ecNumber>
    </recommendedName>
    <alternativeName>
        <fullName evidence="7">Meso-A2pm-adding enzyme</fullName>
    </alternativeName>
    <alternativeName>
        <fullName evidence="7">Meso-diaminopimelate-adding enzyme</fullName>
    </alternativeName>
    <alternativeName>
        <fullName evidence="7">UDP-MurNAc-L-Ala-D-Glu:meso-diaminopimelate ligase</fullName>
    </alternativeName>
    <alternativeName>
        <fullName evidence="7">UDP-MurNAc-tripeptide synthetase</fullName>
    </alternativeName>
    <alternativeName>
        <fullName evidence="7">UDP-N-acetylmuramyl-tripeptide synthetase</fullName>
    </alternativeName>
</protein>
<keyword evidence="13" id="KW-1185">Reference proteome</keyword>
<comment type="caution">
    <text evidence="7">Lacks conserved residue(s) required for the propagation of feature annotation.</text>
</comment>
<evidence type="ECO:0000313" key="12">
    <source>
        <dbReference type="EMBL" id="QXT62021.1"/>
    </source>
</evidence>
<dbReference type="PANTHER" id="PTHR23135:SF4">
    <property type="entry name" value="UDP-N-ACETYLMURAMOYL-L-ALANYL-D-GLUTAMATE--2,6-DIAMINOPIMELATE LIGASE MURE HOMOLOG, CHLOROPLASTIC"/>
    <property type="match status" value="1"/>
</dbReference>
<comment type="pathway">
    <text evidence="7 8">Cell wall biogenesis; peptidoglycan biosynthesis.</text>
</comment>
<comment type="similarity">
    <text evidence="1 7">Belongs to the MurCDEF family. MurE subfamily.</text>
</comment>
<accession>A0ABX8SFB4</accession>
<dbReference type="InterPro" id="IPR005761">
    <property type="entry name" value="UDP-N-AcMur-Glu-dNH2Pim_ligase"/>
</dbReference>
<keyword evidence="2 7" id="KW-0132">Cell division</keyword>
<evidence type="ECO:0000256" key="3">
    <source>
        <dbReference type="ARBA" id="ARBA00022960"/>
    </source>
</evidence>
<comment type="catalytic activity">
    <reaction evidence="7">
        <text>UDP-N-acetyl-alpha-D-muramoyl-L-alanyl-D-glutamate + meso-2,6-diaminopimelate + ATP = UDP-N-acetyl-alpha-D-muramoyl-L-alanyl-gamma-D-glutamyl-meso-2,6-diaminopimelate + ADP + phosphate + H(+)</text>
        <dbReference type="Rhea" id="RHEA:23676"/>
        <dbReference type="ChEBI" id="CHEBI:15378"/>
        <dbReference type="ChEBI" id="CHEBI:30616"/>
        <dbReference type="ChEBI" id="CHEBI:43474"/>
        <dbReference type="ChEBI" id="CHEBI:57791"/>
        <dbReference type="ChEBI" id="CHEBI:83900"/>
        <dbReference type="ChEBI" id="CHEBI:83905"/>
        <dbReference type="ChEBI" id="CHEBI:456216"/>
        <dbReference type="EC" id="6.3.2.13"/>
    </reaction>
</comment>
<keyword evidence="5 7" id="KW-0131">Cell cycle</keyword>
<keyword evidence="7 12" id="KW-0436">Ligase</keyword>
<dbReference type="Pfam" id="PF01225">
    <property type="entry name" value="Mur_ligase"/>
    <property type="match status" value="1"/>
</dbReference>
<dbReference type="InterPro" id="IPR000713">
    <property type="entry name" value="Mur_ligase_N"/>
</dbReference>
<feature type="modified residue" description="N6-carboxylysine" evidence="7">
    <location>
        <position position="236"/>
    </location>
</feature>
<dbReference type="Pfam" id="PF08245">
    <property type="entry name" value="Mur_ligase_M"/>
    <property type="match status" value="1"/>
</dbReference>
<comment type="subcellular location">
    <subcellularLocation>
        <location evidence="7 8">Cytoplasm</location>
    </subcellularLocation>
</comment>
<evidence type="ECO:0000256" key="4">
    <source>
        <dbReference type="ARBA" id="ARBA00022984"/>
    </source>
</evidence>
<comment type="cofactor">
    <cofactor evidence="7">
        <name>Mg(2+)</name>
        <dbReference type="ChEBI" id="CHEBI:18420"/>
    </cofactor>
</comment>
<keyword evidence="4 7" id="KW-0573">Peptidoglycan synthesis</keyword>
<feature type="binding site" evidence="7">
    <location>
        <position position="204"/>
    </location>
    <ligand>
        <name>UDP-N-acetyl-alpha-D-muramoyl-L-alanyl-D-glutamate</name>
        <dbReference type="ChEBI" id="CHEBI:83900"/>
    </ligand>
</feature>
<reference evidence="12 13" key="1">
    <citation type="submission" date="2021-07" db="EMBL/GenBank/DDBJ databases">
        <title>complete genome sequencing of Tessaracoccus sp.J1M15.</title>
        <authorList>
            <person name="Bae J.-W."/>
            <person name="Kim D.-y."/>
        </authorList>
    </citation>
    <scope>NUCLEOTIDE SEQUENCE [LARGE SCALE GENOMIC DNA]</scope>
    <source>
        <strain evidence="12 13">J1M15</strain>
    </source>
</reference>
<feature type="binding site" evidence="7">
    <location>
        <begin position="169"/>
        <end position="170"/>
    </location>
    <ligand>
        <name>UDP-N-acetyl-alpha-D-muramoyl-L-alanyl-D-glutamate</name>
        <dbReference type="ChEBI" id="CHEBI:83900"/>
    </ligand>
</feature>
<dbReference type="NCBIfam" id="NF001126">
    <property type="entry name" value="PRK00139.1-4"/>
    <property type="match status" value="1"/>
</dbReference>
<evidence type="ECO:0000256" key="2">
    <source>
        <dbReference type="ARBA" id="ARBA00022618"/>
    </source>
</evidence>
<proteinExistence type="inferred from homology"/>